<dbReference type="PANTHER" id="PTHR42776:SF27">
    <property type="entry name" value="DIPEPTIDYL PEPTIDASE FAMILY MEMBER 6"/>
    <property type="match status" value="1"/>
</dbReference>
<dbReference type="GO" id="GO:0004252">
    <property type="term" value="F:serine-type endopeptidase activity"/>
    <property type="evidence" value="ECO:0007669"/>
    <property type="project" value="InterPro"/>
</dbReference>
<dbReference type="Gene3D" id="2.120.10.30">
    <property type="entry name" value="TolB, C-terminal domain"/>
    <property type="match status" value="2"/>
</dbReference>
<comment type="caution">
    <text evidence="4">The sequence shown here is derived from an EMBL/GenBank/DDBJ whole genome shotgun (WGS) entry which is preliminary data.</text>
</comment>
<dbReference type="Pfam" id="PF07676">
    <property type="entry name" value="PD40"/>
    <property type="match status" value="1"/>
</dbReference>
<keyword evidence="5" id="KW-1185">Reference proteome</keyword>
<name>M0B962_9EURY</name>
<dbReference type="Proteomes" id="UP000011591">
    <property type="component" value="Unassembled WGS sequence"/>
</dbReference>
<dbReference type="InterPro" id="IPR001375">
    <property type="entry name" value="Peptidase_S9_cat"/>
</dbReference>
<proteinExistence type="predicted"/>
<dbReference type="RefSeq" id="WP_006664497.1">
    <property type="nucleotide sequence ID" value="NZ_AOIP01000015.1"/>
</dbReference>
<keyword evidence="2" id="KW-0645">Protease</keyword>
<evidence type="ECO:0000256" key="1">
    <source>
        <dbReference type="ARBA" id="ARBA00022801"/>
    </source>
</evidence>
<gene>
    <name evidence="4" type="ORF">C480_04896</name>
</gene>
<dbReference type="PATRIC" id="fig|1227491.4.peg.999"/>
<dbReference type="OrthoDB" id="31240at2157"/>
<dbReference type="InterPro" id="IPR011659">
    <property type="entry name" value="WD40"/>
</dbReference>
<evidence type="ECO:0000313" key="4">
    <source>
        <dbReference type="EMBL" id="ELZ07365.1"/>
    </source>
</evidence>
<dbReference type="Gene3D" id="3.40.50.1820">
    <property type="entry name" value="alpha/beta hydrolase"/>
    <property type="match status" value="1"/>
</dbReference>
<dbReference type="AlphaFoldDB" id="M0B962"/>
<dbReference type="InterPro" id="IPR029058">
    <property type="entry name" value="AB_hydrolase_fold"/>
</dbReference>
<dbReference type="Pfam" id="PF00326">
    <property type="entry name" value="Peptidase_S9"/>
    <property type="match status" value="1"/>
</dbReference>
<evidence type="ECO:0000313" key="5">
    <source>
        <dbReference type="Proteomes" id="UP000011591"/>
    </source>
</evidence>
<dbReference type="PANTHER" id="PTHR42776">
    <property type="entry name" value="SERINE PEPTIDASE S9 FAMILY MEMBER"/>
    <property type="match status" value="1"/>
</dbReference>
<dbReference type="SUPFAM" id="SSF82171">
    <property type="entry name" value="DPP6 N-terminal domain-like"/>
    <property type="match status" value="1"/>
</dbReference>
<dbReference type="GO" id="GO:0006508">
    <property type="term" value="P:proteolysis"/>
    <property type="evidence" value="ECO:0007669"/>
    <property type="project" value="InterPro"/>
</dbReference>
<sequence length="611" mass="67368">MAAYDIDRYLNIRSAYGVSFGPDGDELSFLMDTTGTPQVWTLDGPREWPQQRTFADERVTFASWSPERPELIFGMDEGGNERAQLFRLDAETGEIENLTAMPDAKHRWGGWSHDGERFAFTSNRRDEAVFDVYVQHRGEHGNDATRLHEGDGWLSLAGWSPDDSRLLVSQAYSNFDQDLYVLDLETEELEHLTPHEGDVRYQSASWAPDGEGIYLVTDRGDGDTLSLAYLDIASGELETVVADEWNVDGIALDDETGRFVYSQNVEGYTELTVGEFSADDPTAFEEFPVPDLPGGVSGGVSFGPDAERFALSTTGDTVNTNVFVVDVESGNAERWTDAPTAGIPRETFDESELVHVESFDGLEVPGFFALPDDRSASAESSDGAGETPVIVDIHGGPESQRRPSFSSVKQYFLDRGYAYFEPNVRGSAGYGADYAALDDVENRMDSVADIKACVEWLQDHPAVDPDRIVAKGGSYGGFMVLASLTTYPELWAAGIDIVGIANFVTFLENTGDWRRELREAEYGSLAEDREFLAEISPTNNIEDIAAPLFVLHGENDPRVPVGEAEQIADRAGEQGVPVRKLVFDDEGHGFSKLENRIEAYSAIAEFLDEHV</sequence>
<reference evidence="4 5" key="1">
    <citation type="journal article" date="2014" name="PLoS Genet.">
        <title>Phylogenetically driven sequencing of extremely halophilic archaea reveals strategies for static and dynamic osmo-response.</title>
        <authorList>
            <person name="Becker E.A."/>
            <person name="Seitzer P.M."/>
            <person name="Tritt A."/>
            <person name="Larsen D."/>
            <person name="Krusor M."/>
            <person name="Yao A.I."/>
            <person name="Wu D."/>
            <person name="Madern D."/>
            <person name="Eisen J.A."/>
            <person name="Darling A.E."/>
            <person name="Facciotti M.T."/>
        </authorList>
    </citation>
    <scope>NUCLEOTIDE SEQUENCE [LARGE SCALE GENOMIC DNA]</scope>
    <source>
        <strain evidence="4 5">DSM 13077</strain>
    </source>
</reference>
<accession>M0B962</accession>
<dbReference type="SUPFAM" id="SSF53474">
    <property type="entry name" value="alpha/beta-Hydrolases"/>
    <property type="match status" value="1"/>
</dbReference>
<dbReference type="PRINTS" id="PR00862">
    <property type="entry name" value="PROLIGOPTASE"/>
</dbReference>
<protein>
    <submittedName>
        <fullName evidence="4">Peptidase S9 prolyl oligopeptidase active site domain-containing protein</fullName>
    </submittedName>
</protein>
<keyword evidence="2" id="KW-0720">Serine protease</keyword>
<dbReference type="EMBL" id="AOIP01000015">
    <property type="protein sequence ID" value="ELZ07365.1"/>
    <property type="molecule type" value="Genomic_DNA"/>
</dbReference>
<evidence type="ECO:0000259" key="3">
    <source>
        <dbReference type="Pfam" id="PF00326"/>
    </source>
</evidence>
<organism evidence="4 5">
    <name type="scientific">Natrialba aegyptia DSM 13077</name>
    <dbReference type="NCBI Taxonomy" id="1227491"/>
    <lineage>
        <taxon>Archaea</taxon>
        <taxon>Methanobacteriati</taxon>
        <taxon>Methanobacteriota</taxon>
        <taxon>Stenosarchaea group</taxon>
        <taxon>Halobacteria</taxon>
        <taxon>Halobacteriales</taxon>
        <taxon>Natrialbaceae</taxon>
        <taxon>Natrialba</taxon>
    </lineage>
</organism>
<dbReference type="InterPro" id="IPR011042">
    <property type="entry name" value="6-blade_b-propeller_TolB-like"/>
</dbReference>
<evidence type="ECO:0000256" key="2">
    <source>
        <dbReference type="ARBA" id="ARBA00022825"/>
    </source>
</evidence>
<keyword evidence="1" id="KW-0378">Hydrolase</keyword>
<dbReference type="InterPro" id="IPR002470">
    <property type="entry name" value="Peptidase_S9A"/>
</dbReference>
<feature type="domain" description="Peptidase S9 prolyl oligopeptidase catalytic" evidence="3">
    <location>
        <begin position="403"/>
        <end position="610"/>
    </location>
</feature>